<feature type="compositionally biased region" description="Basic and acidic residues" evidence="5">
    <location>
        <begin position="98"/>
        <end position="107"/>
    </location>
</feature>
<evidence type="ECO:0000313" key="7">
    <source>
        <dbReference type="EMBL" id="MFF5921485.1"/>
    </source>
</evidence>
<dbReference type="InterPro" id="IPR017941">
    <property type="entry name" value="Rieske_2Fe-2S"/>
</dbReference>
<reference evidence="7 8" key="1">
    <citation type="submission" date="2024-10" db="EMBL/GenBank/DDBJ databases">
        <title>The Natural Products Discovery Center: Release of the First 8490 Sequenced Strains for Exploring Actinobacteria Biosynthetic Diversity.</title>
        <authorList>
            <person name="Kalkreuter E."/>
            <person name="Kautsar S.A."/>
            <person name="Yang D."/>
            <person name="Bader C.D."/>
            <person name="Teijaro C.N."/>
            <person name="Fluegel L."/>
            <person name="Davis C.M."/>
            <person name="Simpson J.R."/>
            <person name="Lauterbach L."/>
            <person name="Steele A.D."/>
            <person name="Gui C."/>
            <person name="Meng S."/>
            <person name="Li G."/>
            <person name="Viehrig K."/>
            <person name="Ye F."/>
            <person name="Su P."/>
            <person name="Kiefer A.F."/>
            <person name="Nichols A."/>
            <person name="Cepeda A.J."/>
            <person name="Yan W."/>
            <person name="Fan B."/>
            <person name="Jiang Y."/>
            <person name="Adhikari A."/>
            <person name="Zheng C.-J."/>
            <person name="Schuster L."/>
            <person name="Cowan T.M."/>
            <person name="Smanski M.J."/>
            <person name="Chevrette M.G."/>
            <person name="De Carvalho L.P.S."/>
            <person name="Shen B."/>
        </authorList>
    </citation>
    <scope>NUCLEOTIDE SEQUENCE [LARGE SCALE GENOMIC DNA]</scope>
    <source>
        <strain evidence="7 8">NPDC012605</strain>
    </source>
</reference>
<protein>
    <submittedName>
        <fullName evidence="7">Rieske (2Fe-2S) protein</fullName>
    </submittedName>
</protein>
<keyword evidence="4" id="KW-0411">Iron-sulfur</keyword>
<dbReference type="InterPro" id="IPR036922">
    <property type="entry name" value="Rieske_2Fe-2S_sf"/>
</dbReference>
<dbReference type="Pfam" id="PF00355">
    <property type="entry name" value="Rieske"/>
    <property type="match status" value="1"/>
</dbReference>
<dbReference type="Gene3D" id="2.102.10.10">
    <property type="entry name" value="Rieske [2Fe-2S] iron-sulphur domain"/>
    <property type="match status" value="1"/>
</dbReference>
<feature type="region of interest" description="Disordered" evidence="5">
    <location>
        <begin position="94"/>
        <end position="126"/>
    </location>
</feature>
<evidence type="ECO:0000256" key="1">
    <source>
        <dbReference type="ARBA" id="ARBA00022714"/>
    </source>
</evidence>
<proteinExistence type="predicted"/>
<dbReference type="RefSeq" id="WP_078944587.1">
    <property type="nucleotide sequence ID" value="NZ_JBIBDZ010000007.1"/>
</dbReference>
<evidence type="ECO:0000256" key="2">
    <source>
        <dbReference type="ARBA" id="ARBA00022723"/>
    </source>
</evidence>
<evidence type="ECO:0000259" key="6">
    <source>
        <dbReference type="PROSITE" id="PS51296"/>
    </source>
</evidence>
<dbReference type="SUPFAM" id="SSF50022">
    <property type="entry name" value="ISP domain"/>
    <property type="match status" value="1"/>
</dbReference>
<dbReference type="EMBL" id="JBIBDZ010000007">
    <property type="protein sequence ID" value="MFF5921485.1"/>
    <property type="molecule type" value="Genomic_DNA"/>
</dbReference>
<feature type="domain" description="Rieske" evidence="6">
    <location>
        <begin position="1"/>
        <end position="89"/>
    </location>
</feature>
<gene>
    <name evidence="7" type="ORF">ACFY8C_24535</name>
</gene>
<accession>A0ABW6XVV5</accession>
<sequence>MTAVPAGRRRDSDEPTVRQVTEDLVLVEVGGRKVLAAAVCPHRGGRLKYGRVDGDRLRITCPLHHTTFDLTSGERLAGAACAALRVVDVLPGDLGVPEQRDPTHDSDAAAATRAAAPGMAPSGGAS</sequence>
<evidence type="ECO:0000313" key="8">
    <source>
        <dbReference type="Proteomes" id="UP001602370"/>
    </source>
</evidence>
<comment type="caution">
    <text evidence="7">The sequence shown here is derived from an EMBL/GenBank/DDBJ whole genome shotgun (WGS) entry which is preliminary data.</text>
</comment>
<keyword evidence="3" id="KW-0408">Iron</keyword>
<keyword evidence="8" id="KW-1185">Reference proteome</keyword>
<keyword evidence="2" id="KW-0479">Metal-binding</keyword>
<evidence type="ECO:0000256" key="5">
    <source>
        <dbReference type="SAM" id="MobiDB-lite"/>
    </source>
</evidence>
<evidence type="ECO:0000256" key="3">
    <source>
        <dbReference type="ARBA" id="ARBA00023004"/>
    </source>
</evidence>
<dbReference type="PROSITE" id="PS51296">
    <property type="entry name" value="RIESKE"/>
    <property type="match status" value="1"/>
</dbReference>
<organism evidence="7 8">
    <name type="scientific">Streptomyces flavochromogenes</name>
    <dbReference type="NCBI Taxonomy" id="68199"/>
    <lineage>
        <taxon>Bacteria</taxon>
        <taxon>Bacillati</taxon>
        <taxon>Actinomycetota</taxon>
        <taxon>Actinomycetes</taxon>
        <taxon>Kitasatosporales</taxon>
        <taxon>Streptomycetaceae</taxon>
        <taxon>Streptomyces</taxon>
    </lineage>
</organism>
<dbReference type="Proteomes" id="UP001602370">
    <property type="component" value="Unassembled WGS sequence"/>
</dbReference>
<keyword evidence="1" id="KW-0001">2Fe-2S</keyword>
<evidence type="ECO:0000256" key="4">
    <source>
        <dbReference type="ARBA" id="ARBA00023014"/>
    </source>
</evidence>
<feature type="compositionally biased region" description="Low complexity" evidence="5">
    <location>
        <begin position="108"/>
        <end position="126"/>
    </location>
</feature>
<name>A0ABW6XVV5_9ACTN</name>
<dbReference type="CDD" id="cd03467">
    <property type="entry name" value="Rieske"/>
    <property type="match status" value="1"/>
</dbReference>